<name>A0ABS4T847_9PSEU</name>
<evidence type="ECO:0000313" key="2">
    <source>
        <dbReference type="EMBL" id="MBP2320563.1"/>
    </source>
</evidence>
<dbReference type="Proteomes" id="UP001519332">
    <property type="component" value="Unassembled WGS sequence"/>
</dbReference>
<gene>
    <name evidence="2" type="ORF">JOF56_000948</name>
</gene>
<keyword evidence="2" id="KW-0489">Methyltransferase</keyword>
<dbReference type="InterPro" id="IPR029063">
    <property type="entry name" value="SAM-dependent_MTases_sf"/>
</dbReference>
<sequence length="293" mass="31300">MSSHTHDDYDWVSRLSDLRRSDEIRAEAHRTAADRLVAMLAPGATIVDIGSGAGGMAAQLALALRAHGGGRVILVDAVPELLDAAGEHVRATLAGPGETVKVDSVLADAASDTLPDQVPAADLVWASFVVHHLRDQQEGVNRLARLLAPGGWLALAEGGLGTQCLPWDLGVGEPGLIDRLQAARKAWFAKMRADMPGSIRLTVGWTRSLTDAGLSDVTSFSYLVDHPAPVSDDVRTAVVGWLGFLAHVSEDWLPEDDRIALTRLLDPADPVFIGARDDLFYLASDTVNLGRRT</sequence>
<evidence type="ECO:0000313" key="3">
    <source>
        <dbReference type="Proteomes" id="UP001519332"/>
    </source>
</evidence>
<dbReference type="SUPFAM" id="SSF53335">
    <property type="entry name" value="S-adenosyl-L-methionine-dependent methyltransferases"/>
    <property type="match status" value="1"/>
</dbReference>
<proteinExistence type="predicted"/>
<reference evidence="2 3" key="1">
    <citation type="submission" date="2021-03" db="EMBL/GenBank/DDBJ databases">
        <title>Sequencing the genomes of 1000 actinobacteria strains.</title>
        <authorList>
            <person name="Klenk H.-P."/>
        </authorList>
    </citation>
    <scope>NUCLEOTIDE SEQUENCE [LARGE SCALE GENOMIC DNA]</scope>
    <source>
        <strain evidence="2 3">DSM 46670</strain>
    </source>
</reference>
<dbReference type="PANTHER" id="PTHR43464">
    <property type="entry name" value="METHYLTRANSFERASE"/>
    <property type="match status" value="1"/>
</dbReference>
<dbReference type="EMBL" id="JAGINW010000001">
    <property type="protein sequence ID" value="MBP2320563.1"/>
    <property type="molecule type" value="Genomic_DNA"/>
</dbReference>
<keyword evidence="3" id="KW-1185">Reference proteome</keyword>
<accession>A0ABS4T847</accession>
<evidence type="ECO:0000259" key="1">
    <source>
        <dbReference type="Pfam" id="PF08241"/>
    </source>
</evidence>
<dbReference type="GO" id="GO:0032259">
    <property type="term" value="P:methylation"/>
    <property type="evidence" value="ECO:0007669"/>
    <property type="project" value="UniProtKB-KW"/>
</dbReference>
<organism evidence="2 3">
    <name type="scientific">Kibdelosporangium banguiense</name>
    <dbReference type="NCBI Taxonomy" id="1365924"/>
    <lineage>
        <taxon>Bacteria</taxon>
        <taxon>Bacillati</taxon>
        <taxon>Actinomycetota</taxon>
        <taxon>Actinomycetes</taxon>
        <taxon>Pseudonocardiales</taxon>
        <taxon>Pseudonocardiaceae</taxon>
        <taxon>Kibdelosporangium</taxon>
    </lineage>
</organism>
<dbReference type="Gene3D" id="3.40.50.150">
    <property type="entry name" value="Vaccinia Virus protein VP39"/>
    <property type="match status" value="1"/>
</dbReference>
<dbReference type="RefSeq" id="WP_209634847.1">
    <property type="nucleotide sequence ID" value="NZ_JAGINW010000001.1"/>
</dbReference>
<dbReference type="InterPro" id="IPR013216">
    <property type="entry name" value="Methyltransf_11"/>
</dbReference>
<keyword evidence="2" id="KW-0808">Transferase</keyword>
<dbReference type="CDD" id="cd02440">
    <property type="entry name" value="AdoMet_MTases"/>
    <property type="match status" value="1"/>
</dbReference>
<comment type="caution">
    <text evidence="2">The sequence shown here is derived from an EMBL/GenBank/DDBJ whole genome shotgun (WGS) entry which is preliminary data.</text>
</comment>
<protein>
    <submittedName>
        <fullName evidence="2">SAM-dependent methyltransferase</fullName>
    </submittedName>
</protein>
<dbReference type="Pfam" id="PF08241">
    <property type="entry name" value="Methyltransf_11"/>
    <property type="match status" value="1"/>
</dbReference>
<feature type="domain" description="Methyltransferase type 11" evidence="1">
    <location>
        <begin position="47"/>
        <end position="154"/>
    </location>
</feature>
<dbReference type="GO" id="GO:0008168">
    <property type="term" value="F:methyltransferase activity"/>
    <property type="evidence" value="ECO:0007669"/>
    <property type="project" value="UniProtKB-KW"/>
</dbReference>